<dbReference type="InterPro" id="IPR003313">
    <property type="entry name" value="AraC-bd"/>
</dbReference>
<dbReference type="GO" id="GO:0003700">
    <property type="term" value="F:DNA-binding transcription factor activity"/>
    <property type="evidence" value="ECO:0007669"/>
    <property type="project" value="InterPro"/>
</dbReference>
<proteinExistence type="predicted"/>
<dbReference type="EMBL" id="NNRM01000038">
    <property type="protein sequence ID" value="OYR23762.1"/>
    <property type="molecule type" value="Genomic_DNA"/>
</dbReference>
<evidence type="ECO:0000256" key="4">
    <source>
        <dbReference type="ARBA" id="ARBA00023163"/>
    </source>
</evidence>
<dbReference type="AlphaFoldDB" id="A0A256G9F9"/>
<dbReference type="Gene3D" id="1.10.10.60">
    <property type="entry name" value="Homeodomain-like"/>
    <property type="match status" value="1"/>
</dbReference>
<dbReference type="PROSITE" id="PS01124">
    <property type="entry name" value="HTH_ARAC_FAMILY_2"/>
    <property type="match status" value="1"/>
</dbReference>
<dbReference type="InterPro" id="IPR011051">
    <property type="entry name" value="RmlC_Cupin_sf"/>
</dbReference>
<dbReference type="STRING" id="419475.A8A54_18660"/>
<organism evidence="6 7">
    <name type="scientific">Brucella pseudogrignonensis</name>
    <dbReference type="NCBI Taxonomy" id="419475"/>
    <lineage>
        <taxon>Bacteria</taxon>
        <taxon>Pseudomonadati</taxon>
        <taxon>Pseudomonadota</taxon>
        <taxon>Alphaproteobacteria</taxon>
        <taxon>Hyphomicrobiales</taxon>
        <taxon>Brucellaceae</taxon>
        <taxon>Brucella/Ochrobactrum group</taxon>
        <taxon>Brucella</taxon>
    </lineage>
</organism>
<dbReference type="InterPro" id="IPR018060">
    <property type="entry name" value="HTH_AraC"/>
</dbReference>
<gene>
    <name evidence="6" type="ORF">CEV34_3364</name>
</gene>
<keyword evidence="4" id="KW-0804">Transcription</keyword>
<keyword evidence="7" id="KW-1185">Reference proteome</keyword>
<comment type="caution">
    <text evidence="6">The sequence shown here is derived from an EMBL/GenBank/DDBJ whole genome shotgun (WGS) entry which is preliminary data.</text>
</comment>
<dbReference type="Proteomes" id="UP000216188">
    <property type="component" value="Unassembled WGS sequence"/>
</dbReference>
<dbReference type="PANTHER" id="PTHR11019">
    <property type="entry name" value="HTH-TYPE TRANSCRIPTIONAL REGULATOR NIMR"/>
    <property type="match status" value="1"/>
</dbReference>
<evidence type="ECO:0000313" key="6">
    <source>
        <dbReference type="EMBL" id="OYR23762.1"/>
    </source>
</evidence>
<dbReference type="Gene3D" id="2.60.120.10">
    <property type="entry name" value="Jelly Rolls"/>
    <property type="match status" value="1"/>
</dbReference>
<dbReference type="FunFam" id="1.10.10.60:FF:000132">
    <property type="entry name" value="AraC family transcriptional regulator"/>
    <property type="match status" value="1"/>
</dbReference>
<reference evidence="6 7" key="1">
    <citation type="submission" date="2017-07" db="EMBL/GenBank/DDBJ databases">
        <title>Phylogenetic study on the rhizospheric bacterium Ochrobactrum sp. A44.</title>
        <authorList>
            <person name="Krzyzanowska D.M."/>
            <person name="Ossowicki A."/>
            <person name="Rajewska M."/>
            <person name="Maciag T."/>
            <person name="Kaczynski Z."/>
            <person name="Czerwicka M."/>
            <person name="Jafra S."/>
        </authorList>
    </citation>
    <scope>NUCLEOTIDE SEQUENCE [LARGE SCALE GENOMIC DNA]</scope>
    <source>
        <strain evidence="6 7">CCUG 30717</strain>
    </source>
</reference>
<dbReference type="Pfam" id="PF12833">
    <property type="entry name" value="HTH_18"/>
    <property type="match status" value="1"/>
</dbReference>
<dbReference type="GO" id="GO:0043565">
    <property type="term" value="F:sequence-specific DNA binding"/>
    <property type="evidence" value="ECO:0007669"/>
    <property type="project" value="InterPro"/>
</dbReference>
<dbReference type="InterPro" id="IPR014710">
    <property type="entry name" value="RmlC-like_jellyroll"/>
</dbReference>
<keyword evidence="3" id="KW-0238">DNA-binding</keyword>
<evidence type="ECO:0000256" key="3">
    <source>
        <dbReference type="ARBA" id="ARBA00023125"/>
    </source>
</evidence>
<name>A0A256G9F9_9HYPH</name>
<dbReference type="InterPro" id="IPR009057">
    <property type="entry name" value="Homeodomain-like_sf"/>
</dbReference>
<dbReference type="PANTHER" id="PTHR11019:SF199">
    <property type="entry name" value="HTH-TYPE TRANSCRIPTIONAL REGULATOR NIMR"/>
    <property type="match status" value="1"/>
</dbReference>
<keyword evidence="2" id="KW-0805">Transcription regulation</keyword>
<evidence type="ECO:0000313" key="7">
    <source>
        <dbReference type="Proteomes" id="UP000216188"/>
    </source>
</evidence>
<evidence type="ECO:0000256" key="2">
    <source>
        <dbReference type="ARBA" id="ARBA00023015"/>
    </source>
</evidence>
<feature type="domain" description="HTH araC/xylS-type" evidence="5">
    <location>
        <begin position="162"/>
        <end position="259"/>
    </location>
</feature>
<evidence type="ECO:0000259" key="5">
    <source>
        <dbReference type="PROSITE" id="PS01124"/>
    </source>
</evidence>
<dbReference type="SUPFAM" id="SSF51182">
    <property type="entry name" value="RmlC-like cupins"/>
    <property type="match status" value="1"/>
</dbReference>
<keyword evidence="1" id="KW-0678">Repressor</keyword>
<protein>
    <submittedName>
        <fullName evidence="6">Helix-turn-helix domain protein</fullName>
    </submittedName>
</protein>
<dbReference type="Pfam" id="PF02311">
    <property type="entry name" value="AraC_binding"/>
    <property type="match status" value="1"/>
</dbReference>
<dbReference type="SMART" id="SM00342">
    <property type="entry name" value="HTH_ARAC"/>
    <property type="match status" value="1"/>
</dbReference>
<accession>A0A256G9F9</accession>
<dbReference type="SUPFAM" id="SSF46689">
    <property type="entry name" value="Homeodomain-like"/>
    <property type="match status" value="1"/>
</dbReference>
<sequence length="273" mass="30393">MDRLQPANLSYDPDLSDLPALARELDFCDYQAEVPIHSHRKGQLIIALHGAVTCTTNKEIWIVPPNCGVWIPGRIPHSAKATANARLNYLFVEPDAAVLPKQCCTVSISPMIREMVHRLAQEHADYRWDSHAARIARVVLDELAMMPREHFNLPVSSHAKIKTIAAALTINPADRSTLGEWAKRVAMSERSLARLMLVETGLTFGRWRQQLHLVLALRQLASGASVQAVAGELGYESVNAFITMFKKALGTTPAQYFVQHYAKSTRLKHAVSK</sequence>
<evidence type="ECO:0000256" key="1">
    <source>
        <dbReference type="ARBA" id="ARBA00022491"/>
    </source>
</evidence>
<dbReference type="CDD" id="cd06124">
    <property type="entry name" value="cupin_NimR-like_N"/>
    <property type="match status" value="1"/>
</dbReference>